<reference evidence="3 4" key="1">
    <citation type="submission" date="2014-02" db="EMBL/GenBank/DDBJ databases">
        <title>The genome sequence of Colletotrichum simmondsii CBS122122.</title>
        <authorList>
            <person name="Baroncelli R."/>
            <person name="Thon M.R."/>
        </authorList>
    </citation>
    <scope>NUCLEOTIDE SEQUENCE [LARGE SCALE GENOMIC DNA]</scope>
    <source>
        <strain evidence="3 4">CBS122122</strain>
    </source>
</reference>
<dbReference type="OrthoDB" id="5332281at2759"/>
<sequence length="329" mass="36957">MVSVNGKLVMNHTKPPRPDRSTSVPWKHPIPVPYLDPQTDGLGAESFGSAFPQVTRSQGLISYFNAFNILVAPYGHVPLEAFGDPQQSWRILEALNYNRALLSAQILNIENRLRVEEMPNEELEPLSAVLINNNAKRLIQNPTSTYLLVGILSFVGIVHILMLFSSALRRFTKWRKGLLDMDVKELAPDGFSSIAMMAALLDASNFAKYVSEDSYTLSKKDLYERLSSIRFRMSWFRRESDRSLHFTIGVMDDDDFTFVGSKEDMGSEDLGNQDVGRQDIDSQEIDKQDVESQDVESPDVDNQDLGSEDTLEGEERSEIEGTSRPVSSA</sequence>
<keyword evidence="2" id="KW-0472">Membrane</keyword>
<evidence type="ECO:0000256" key="2">
    <source>
        <dbReference type="SAM" id="Phobius"/>
    </source>
</evidence>
<feature type="compositionally biased region" description="Basic and acidic residues" evidence="1">
    <location>
        <begin position="276"/>
        <end position="290"/>
    </location>
</feature>
<keyword evidence="2" id="KW-0812">Transmembrane</keyword>
<accession>A0A135RNA0</accession>
<name>A0A135RNA0_9PEZI</name>
<feature type="region of interest" description="Disordered" evidence="1">
    <location>
        <begin position="261"/>
        <end position="329"/>
    </location>
</feature>
<evidence type="ECO:0000256" key="1">
    <source>
        <dbReference type="SAM" id="MobiDB-lite"/>
    </source>
</evidence>
<protein>
    <submittedName>
        <fullName evidence="3">Uncharacterized protein</fullName>
    </submittedName>
</protein>
<dbReference type="Proteomes" id="UP000070328">
    <property type="component" value="Unassembled WGS sequence"/>
</dbReference>
<evidence type="ECO:0000313" key="3">
    <source>
        <dbReference type="EMBL" id="KXH25186.1"/>
    </source>
</evidence>
<proteinExistence type="predicted"/>
<evidence type="ECO:0000313" key="4">
    <source>
        <dbReference type="Proteomes" id="UP000070328"/>
    </source>
</evidence>
<organism evidence="3 4">
    <name type="scientific">Colletotrichum simmondsii</name>
    <dbReference type="NCBI Taxonomy" id="703756"/>
    <lineage>
        <taxon>Eukaryota</taxon>
        <taxon>Fungi</taxon>
        <taxon>Dikarya</taxon>
        <taxon>Ascomycota</taxon>
        <taxon>Pezizomycotina</taxon>
        <taxon>Sordariomycetes</taxon>
        <taxon>Hypocreomycetidae</taxon>
        <taxon>Glomerellales</taxon>
        <taxon>Glomerellaceae</taxon>
        <taxon>Colletotrichum</taxon>
        <taxon>Colletotrichum acutatum species complex</taxon>
    </lineage>
</organism>
<comment type="caution">
    <text evidence="3">The sequence shown here is derived from an EMBL/GenBank/DDBJ whole genome shotgun (WGS) entry which is preliminary data.</text>
</comment>
<feature type="compositionally biased region" description="Acidic residues" evidence="1">
    <location>
        <begin position="291"/>
        <end position="312"/>
    </location>
</feature>
<keyword evidence="4" id="KW-1185">Reference proteome</keyword>
<keyword evidence="2" id="KW-1133">Transmembrane helix</keyword>
<dbReference type="AlphaFoldDB" id="A0A135RNA0"/>
<feature type="transmembrane region" description="Helical" evidence="2">
    <location>
        <begin position="146"/>
        <end position="168"/>
    </location>
</feature>
<gene>
    <name evidence="3" type="ORF">CSIM01_04130</name>
</gene>
<feature type="region of interest" description="Disordered" evidence="1">
    <location>
        <begin position="1"/>
        <end position="27"/>
    </location>
</feature>
<dbReference type="EMBL" id="JFBX01000920">
    <property type="protein sequence ID" value="KXH25186.1"/>
    <property type="molecule type" value="Genomic_DNA"/>
</dbReference>